<gene>
    <name evidence="5" type="ORF">TSACC_23041</name>
</gene>
<dbReference type="PANTHER" id="PTHR22925">
    <property type="entry name" value="GLYCOSYL HYDROLASE 43 FAMILY MEMBER"/>
    <property type="match status" value="1"/>
</dbReference>
<keyword evidence="6" id="KW-1185">Reference proteome</keyword>
<comment type="caution">
    <text evidence="5">The sequence shown here is derived from an EMBL/GenBank/DDBJ whole genome shotgun (WGS) entry which is preliminary data.</text>
</comment>
<name>A0A146GAE4_TERSA</name>
<protein>
    <submittedName>
        <fullName evidence="5">Glycosyl hydrolases family 43</fullName>
    </submittedName>
</protein>
<dbReference type="Proteomes" id="UP000076023">
    <property type="component" value="Unassembled WGS sequence"/>
</dbReference>
<evidence type="ECO:0000313" key="5">
    <source>
        <dbReference type="EMBL" id="GAT34609.1"/>
    </source>
</evidence>
<dbReference type="GO" id="GO:0004553">
    <property type="term" value="F:hydrolase activity, hydrolyzing O-glycosyl compounds"/>
    <property type="evidence" value="ECO:0007669"/>
    <property type="project" value="InterPro"/>
</dbReference>
<reference evidence="6" key="1">
    <citation type="journal article" date="2017" name="Genome Announc.">
        <title>Draft Genome Sequence of Terrimicrobium sacchariphilum NM-5T, a Facultative Anaerobic Soil Bacterium of the Class Spartobacteria.</title>
        <authorList>
            <person name="Qiu Y.L."/>
            <person name="Tourlousse D.M."/>
            <person name="Matsuura N."/>
            <person name="Ohashi A."/>
            <person name="Sekiguchi Y."/>
        </authorList>
    </citation>
    <scope>NUCLEOTIDE SEQUENCE [LARGE SCALE GENOMIC DNA]</scope>
    <source>
        <strain evidence="6">NM-5</strain>
    </source>
</reference>
<dbReference type="EMBL" id="BDCO01000002">
    <property type="protein sequence ID" value="GAT34609.1"/>
    <property type="molecule type" value="Genomic_DNA"/>
</dbReference>
<dbReference type="AlphaFoldDB" id="A0A146GAE4"/>
<dbReference type="Gene3D" id="2.115.10.20">
    <property type="entry name" value="Glycosyl hydrolase domain, family 43"/>
    <property type="match status" value="1"/>
</dbReference>
<proteinExistence type="inferred from homology"/>
<dbReference type="CDD" id="cd18825">
    <property type="entry name" value="GH43_CtGH43-like"/>
    <property type="match status" value="1"/>
</dbReference>
<evidence type="ECO:0000256" key="3">
    <source>
        <dbReference type="ARBA" id="ARBA00023295"/>
    </source>
</evidence>
<keyword evidence="3 4" id="KW-0326">Glycosidase</keyword>
<dbReference type="InterPro" id="IPR023296">
    <property type="entry name" value="Glyco_hydro_beta-prop_sf"/>
</dbReference>
<dbReference type="OrthoDB" id="273314at2"/>
<keyword evidence="2 4" id="KW-0378">Hydrolase</keyword>
<evidence type="ECO:0000313" key="6">
    <source>
        <dbReference type="Proteomes" id="UP000076023"/>
    </source>
</evidence>
<dbReference type="SUPFAM" id="SSF75005">
    <property type="entry name" value="Arabinanase/levansucrase/invertase"/>
    <property type="match status" value="1"/>
</dbReference>
<dbReference type="Pfam" id="PF04616">
    <property type="entry name" value="Glyco_hydro_43"/>
    <property type="match status" value="1"/>
</dbReference>
<sequence>MNHPSGTLLRHGHALLGSLALTASLLTLHAESAPPETKDRPIRPGAVWLDDRGVPINAHGGGILFHDGRYYWFGEHKIAGPGGNVAEVGVHCYSSADLHNWKDEGIALAVSNDPANDIARGCILERPKVIYNPKTGKFVMWFHLERKDKGYSDARSGVAVADKVTGPYQFVESFRPNAGIWPQNFGVSQRGELTAEENDKLAGKVKGWFPAELILKRDLDGGQMARDMTLFVDEDGTAYHIFSSEENRTLHISKLTEDYLRPAGEYVRIFPDKYNEAPAVVKHEGKYYLISSGCSGWDPNAARSAVADSMMGPWTELGNPCRGTEEENKTTFRSQSTFLLPVQGTDGGVIFLADRWNPGNAIDGRYIWLPVEFQDGKPTISWKDSWSVSEAFKPADAPRSKP</sequence>
<dbReference type="GO" id="GO:0005975">
    <property type="term" value="P:carbohydrate metabolic process"/>
    <property type="evidence" value="ECO:0007669"/>
    <property type="project" value="InterPro"/>
</dbReference>
<evidence type="ECO:0000256" key="4">
    <source>
        <dbReference type="RuleBase" id="RU361187"/>
    </source>
</evidence>
<evidence type="ECO:0000256" key="2">
    <source>
        <dbReference type="ARBA" id="ARBA00022801"/>
    </source>
</evidence>
<comment type="similarity">
    <text evidence="1 4">Belongs to the glycosyl hydrolase 43 family.</text>
</comment>
<dbReference type="InterPro" id="IPR006710">
    <property type="entry name" value="Glyco_hydro_43"/>
</dbReference>
<dbReference type="PANTHER" id="PTHR22925:SF3">
    <property type="entry name" value="GLYCOSYL HYDROLASE FAMILY PROTEIN 43"/>
    <property type="match status" value="1"/>
</dbReference>
<dbReference type="InParanoid" id="A0A146GAE4"/>
<evidence type="ECO:0000256" key="1">
    <source>
        <dbReference type="ARBA" id="ARBA00009865"/>
    </source>
</evidence>
<dbReference type="STRING" id="690879.TSACC_23041"/>
<dbReference type="RefSeq" id="WP_075080225.1">
    <property type="nucleotide sequence ID" value="NZ_BDCO01000002.1"/>
</dbReference>
<accession>A0A146GAE4</accession>
<organism evidence="5 6">
    <name type="scientific">Terrimicrobium sacchariphilum</name>
    <dbReference type="NCBI Taxonomy" id="690879"/>
    <lineage>
        <taxon>Bacteria</taxon>
        <taxon>Pseudomonadati</taxon>
        <taxon>Verrucomicrobiota</taxon>
        <taxon>Terrimicrobiia</taxon>
        <taxon>Terrimicrobiales</taxon>
        <taxon>Terrimicrobiaceae</taxon>
        <taxon>Terrimicrobium</taxon>
    </lineage>
</organism>